<gene>
    <name evidence="2" type="ORF">NDU88_004958</name>
</gene>
<keyword evidence="3" id="KW-1185">Reference proteome</keyword>
<organism evidence="2 3">
    <name type="scientific">Pleurodeles waltl</name>
    <name type="common">Iberian ribbed newt</name>
    <dbReference type="NCBI Taxonomy" id="8319"/>
    <lineage>
        <taxon>Eukaryota</taxon>
        <taxon>Metazoa</taxon>
        <taxon>Chordata</taxon>
        <taxon>Craniata</taxon>
        <taxon>Vertebrata</taxon>
        <taxon>Euteleostomi</taxon>
        <taxon>Amphibia</taxon>
        <taxon>Batrachia</taxon>
        <taxon>Caudata</taxon>
        <taxon>Salamandroidea</taxon>
        <taxon>Salamandridae</taxon>
        <taxon>Pleurodelinae</taxon>
        <taxon>Pleurodeles</taxon>
    </lineage>
</organism>
<protein>
    <submittedName>
        <fullName evidence="2">Uncharacterized protein</fullName>
    </submittedName>
</protein>
<sequence>MARRTGGRGRALRALLACAVLEGASSLAALPSAWGGYAGGRIGGQFGPWFPPLFPWPLLGSWRGAGRRAAWLWRGAGRVGGRSAVGSDRGTLALGFPGLSAWCLPCCWPASRSEGHSERRGLQTFGAGAAGDFWAWRPGGVAGCAGHWRCDDSLLWMVAGPPVQWGLWRGLLCGLDVEADGLVADRRWWWIVADACAGGAEEGPAACCG</sequence>
<dbReference type="EMBL" id="JANPWB010000012">
    <property type="protein sequence ID" value="KAJ1116752.1"/>
    <property type="molecule type" value="Genomic_DNA"/>
</dbReference>
<dbReference type="Proteomes" id="UP001066276">
    <property type="component" value="Chromosome 8"/>
</dbReference>
<comment type="caution">
    <text evidence="2">The sequence shown here is derived from an EMBL/GenBank/DDBJ whole genome shotgun (WGS) entry which is preliminary data.</text>
</comment>
<evidence type="ECO:0000313" key="2">
    <source>
        <dbReference type="EMBL" id="KAJ1116752.1"/>
    </source>
</evidence>
<proteinExistence type="predicted"/>
<feature type="chain" id="PRO_5043473782" evidence="1">
    <location>
        <begin position="27"/>
        <end position="209"/>
    </location>
</feature>
<feature type="signal peptide" evidence="1">
    <location>
        <begin position="1"/>
        <end position="26"/>
    </location>
</feature>
<keyword evidence="1" id="KW-0732">Signal</keyword>
<dbReference type="AlphaFoldDB" id="A0AAV7NNU2"/>
<evidence type="ECO:0000256" key="1">
    <source>
        <dbReference type="SAM" id="SignalP"/>
    </source>
</evidence>
<reference evidence="2" key="1">
    <citation type="journal article" date="2022" name="bioRxiv">
        <title>Sequencing and chromosome-scale assembly of the giantPleurodeles waltlgenome.</title>
        <authorList>
            <person name="Brown T."/>
            <person name="Elewa A."/>
            <person name="Iarovenko S."/>
            <person name="Subramanian E."/>
            <person name="Araus A.J."/>
            <person name="Petzold A."/>
            <person name="Susuki M."/>
            <person name="Suzuki K.-i.T."/>
            <person name="Hayashi T."/>
            <person name="Toyoda A."/>
            <person name="Oliveira C."/>
            <person name="Osipova E."/>
            <person name="Leigh N.D."/>
            <person name="Simon A."/>
            <person name="Yun M.H."/>
        </authorList>
    </citation>
    <scope>NUCLEOTIDE SEQUENCE</scope>
    <source>
        <strain evidence="2">20211129_DDA</strain>
        <tissue evidence="2">Liver</tissue>
    </source>
</reference>
<accession>A0AAV7NNU2</accession>
<evidence type="ECO:0000313" key="3">
    <source>
        <dbReference type="Proteomes" id="UP001066276"/>
    </source>
</evidence>
<name>A0AAV7NNU2_PLEWA</name>